<organism evidence="8 9">
    <name type="scientific">Phomopsis amygdali</name>
    <name type="common">Fusicoccum amygdali</name>
    <dbReference type="NCBI Taxonomy" id="1214568"/>
    <lineage>
        <taxon>Eukaryota</taxon>
        <taxon>Fungi</taxon>
        <taxon>Dikarya</taxon>
        <taxon>Ascomycota</taxon>
        <taxon>Pezizomycotina</taxon>
        <taxon>Sordariomycetes</taxon>
        <taxon>Sordariomycetidae</taxon>
        <taxon>Diaporthales</taxon>
        <taxon>Diaporthaceae</taxon>
        <taxon>Diaporthe</taxon>
    </lineage>
</organism>
<evidence type="ECO:0000256" key="1">
    <source>
        <dbReference type="ARBA" id="ARBA00004141"/>
    </source>
</evidence>
<dbReference type="GO" id="GO:0016020">
    <property type="term" value="C:membrane"/>
    <property type="evidence" value="ECO:0007669"/>
    <property type="project" value="UniProtKB-SubCell"/>
</dbReference>
<evidence type="ECO:0000256" key="2">
    <source>
        <dbReference type="ARBA" id="ARBA00022448"/>
    </source>
</evidence>
<dbReference type="Gene3D" id="1.20.1250.20">
    <property type="entry name" value="MFS general substrate transporter like domains"/>
    <property type="match status" value="2"/>
</dbReference>
<feature type="transmembrane region" description="Helical" evidence="6">
    <location>
        <begin position="399"/>
        <end position="419"/>
    </location>
</feature>
<dbReference type="FunFam" id="1.20.1250.20:FF:000068">
    <property type="entry name" value="MFS general substrate transporter"/>
    <property type="match status" value="1"/>
</dbReference>
<keyword evidence="5 6" id="KW-0472">Membrane</keyword>
<feature type="transmembrane region" description="Helical" evidence="6">
    <location>
        <begin position="82"/>
        <end position="103"/>
    </location>
</feature>
<feature type="transmembrane region" description="Helical" evidence="6">
    <location>
        <begin position="140"/>
        <end position="158"/>
    </location>
</feature>
<name>A0AAD9SSW7_PHOAM</name>
<dbReference type="AlphaFoldDB" id="A0AAD9SSW7"/>
<comment type="subcellular location">
    <subcellularLocation>
        <location evidence="1">Membrane</location>
        <topology evidence="1">Multi-pass membrane protein</topology>
    </subcellularLocation>
</comment>
<proteinExistence type="predicted"/>
<keyword evidence="9" id="KW-1185">Reference proteome</keyword>
<dbReference type="EMBL" id="JAUJFL010000001">
    <property type="protein sequence ID" value="KAK2615671.1"/>
    <property type="molecule type" value="Genomic_DNA"/>
</dbReference>
<dbReference type="InterPro" id="IPR020846">
    <property type="entry name" value="MFS_dom"/>
</dbReference>
<dbReference type="GO" id="GO:0022857">
    <property type="term" value="F:transmembrane transporter activity"/>
    <property type="evidence" value="ECO:0007669"/>
    <property type="project" value="InterPro"/>
</dbReference>
<accession>A0AAD9SSW7</accession>
<feature type="transmembrane region" description="Helical" evidence="6">
    <location>
        <begin position="366"/>
        <end position="387"/>
    </location>
</feature>
<evidence type="ECO:0000259" key="7">
    <source>
        <dbReference type="PROSITE" id="PS50850"/>
    </source>
</evidence>
<feature type="transmembrane region" description="Helical" evidence="6">
    <location>
        <begin position="271"/>
        <end position="298"/>
    </location>
</feature>
<evidence type="ECO:0000256" key="3">
    <source>
        <dbReference type="ARBA" id="ARBA00022692"/>
    </source>
</evidence>
<dbReference type="Proteomes" id="UP001265746">
    <property type="component" value="Unassembled WGS sequence"/>
</dbReference>
<feature type="transmembrane region" description="Helical" evidence="6">
    <location>
        <begin position="310"/>
        <end position="330"/>
    </location>
</feature>
<evidence type="ECO:0000256" key="6">
    <source>
        <dbReference type="SAM" id="Phobius"/>
    </source>
</evidence>
<keyword evidence="3 6" id="KW-0812">Transmembrane</keyword>
<dbReference type="PROSITE" id="PS50850">
    <property type="entry name" value="MFS"/>
    <property type="match status" value="1"/>
</dbReference>
<feature type="transmembrane region" description="Helical" evidence="6">
    <location>
        <begin position="170"/>
        <end position="191"/>
    </location>
</feature>
<feature type="transmembrane region" description="Helical" evidence="6">
    <location>
        <begin position="431"/>
        <end position="452"/>
    </location>
</feature>
<gene>
    <name evidence="8" type="ORF">N8I77_002409</name>
</gene>
<dbReference type="PANTHER" id="PTHR43791">
    <property type="entry name" value="PERMEASE-RELATED"/>
    <property type="match status" value="1"/>
</dbReference>
<feature type="transmembrane region" description="Helical" evidence="6">
    <location>
        <begin position="337"/>
        <end position="360"/>
    </location>
</feature>
<feature type="domain" description="Major facilitator superfamily (MFS) profile" evidence="7">
    <location>
        <begin position="44"/>
        <end position="457"/>
    </location>
</feature>
<dbReference type="FunFam" id="1.20.1250.20:FF:000034">
    <property type="entry name" value="MFS general substrate transporter"/>
    <property type="match status" value="1"/>
</dbReference>
<protein>
    <recommendedName>
        <fullName evidence="7">Major facilitator superfamily (MFS) profile domain-containing protein</fullName>
    </recommendedName>
</protein>
<feature type="transmembrane region" description="Helical" evidence="6">
    <location>
        <begin position="203"/>
        <end position="224"/>
    </location>
</feature>
<feature type="transmembrane region" description="Helical" evidence="6">
    <location>
        <begin position="110"/>
        <end position="128"/>
    </location>
</feature>
<dbReference type="PANTHER" id="PTHR43791:SF52">
    <property type="entry name" value="TRANSPORTER, PUTATIVE (AFU_ORTHOLOGUE AFUA_1G11820)-RELATED"/>
    <property type="match status" value="1"/>
</dbReference>
<evidence type="ECO:0000256" key="5">
    <source>
        <dbReference type="ARBA" id="ARBA00023136"/>
    </source>
</evidence>
<dbReference type="Pfam" id="PF07690">
    <property type="entry name" value="MFS_1"/>
    <property type="match status" value="1"/>
</dbReference>
<keyword evidence="2" id="KW-0813">Transport</keyword>
<comment type="caution">
    <text evidence="8">The sequence shown here is derived from an EMBL/GenBank/DDBJ whole genome shotgun (WGS) entry which is preliminary data.</text>
</comment>
<dbReference type="InterPro" id="IPR036259">
    <property type="entry name" value="MFS_trans_sf"/>
</dbReference>
<sequence>MATMSDEIDAKAVDVAVEDTGKAQAVSWDSETEKKLRRKCDRHVLPCITLLFFMAFLDRTNIGNAKIQGMVQDLNMTGHDYNIALFVFFIPYILFEVPSNIIIKRVAPSTWLSIIMVLWGIATIGQGLVKTVGGLVACRFLLGLFEAGVFPGCVYLISMYYPRYELQWRLSLFFSASIMAGAVSGLLAYAIANMRNVGGYNAWRWIFIIEGLATVVVGAASKIFTVDWPETAKFLNDEERRILIARLARDRGEAKMDRLDKRAAKRVFSDWKIYCGIFMYFGVVNTGYSGSFFIPTIIQQLGYKAEEAQVRSIPIFAVATVCCLTTAYLTDRMRHRYAFTMTGVIIASIGYILLLCQHRISVGVQYFALFLVVSGGYITQPVTLTWLQNNVSGHYKRSVAAAMQVGFGNCGGLVASNVFFQAEAPEYWTGYGTSLGLMWICGAACTVLFVFVQRENKRRDRGERDWRLDEPDFDNLGDDHPEWRFTA</sequence>
<reference evidence="8" key="1">
    <citation type="submission" date="2023-06" db="EMBL/GenBank/DDBJ databases">
        <authorList>
            <person name="Noh H."/>
        </authorList>
    </citation>
    <scope>NUCLEOTIDE SEQUENCE</scope>
    <source>
        <strain evidence="8">DUCC20226</strain>
    </source>
</reference>
<dbReference type="InterPro" id="IPR011701">
    <property type="entry name" value="MFS"/>
</dbReference>
<dbReference type="SUPFAM" id="SSF103473">
    <property type="entry name" value="MFS general substrate transporter"/>
    <property type="match status" value="1"/>
</dbReference>
<evidence type="ECO:0000313" key="8">
    <source>
        <dbReference type="EMBL" id="KAK2615671.1"/>
    </source>
</evidence>
<evidence type="ECO:0000313" key="9">
    <source>
        <dbReference type="Proteomes" id="UP001265746"/>
    </source>
</evidence>
<feature type="transmembrane region" description="Helical" evidence="6">
    <location>
        <begin position="44"/>
        <end position="62"/>
    </location>
</feature>
<keyword evidence="4 6" id="KW-1133">Transmembrane helix</keyword>
<evidence type="ECO:0000256" key="4">
    <source>
        <dbReference type="ARBA" id="ARBA00022989"/>
    </source>
</evidence>